<comment type="caution">
    <text evidence="7">The sequence shown here is derived from an EMBL/GenBank/DDBJ whole genome shotgun (WGS) entry which is preliminary data.</text>
</comment>
<reference evidence="7" key="1">
    <citation type="submission" date="2021-10" db="EMBL/GenBank/DDBJ databases">
        <title>Tamlana sargassums sp. nov., and Tamlana laminarinivorans sp. nov., two new bacteria isolated from the brown alga.</title>
        <authorList>
            <person name="Li J."/>
        </authorList>
    </citation>
    <scope>NUCLEOTIDE SEQUENCE</scope>
    <source>
        <strain evidence="7">PT2-4</strain>
    </source>
</reference>
<evidence type="ECO:0000256" key="2">
    <source>
        <dbReference type="ARBA" id="ARBA00022475"/>
    </source>
</evidence>
<keyword evidence="5 6" id="KW-0472">Membrane</keyword>
<organism evidence="7 8">
    <name type="scientific">Neotamlana laminarinivorans</name>
    <dbReference type="NCBI Taxonomy" id="2883124"/>
    <lineage>
        <taxon>Bacteria</taxon>
        <taxon>Pseudomonadati</taxon>
        <taxon>Bacteroidota</taxon>
        <taxon>Flavobacteriia</taxon>
        <taxon>Flavobacteriales</taxon>
        <taxon>Flavobacteriaceae</taxon>
        <taxon>Neotamlana</taxon>
    </lineage>
</organism>
<sequence length="282" mass="31813">MNVNFFLGIRKVALAIILSNFILQLFVFVSYKLGFSENVFFLYTIANYTVFFLSFLICLFSLKGFKLDLHEAFNFKKYFNVDFFLITATTISANWVGILLIGFFLNKEDVALYNSAVKISFSMNLILQTINQITASRFALYHKNNQKSKIKKLAKRASLLCTALVVPTGIVLILFSSEILGFFDESFKSGNLVLLILLGAQFINAITGSVGTILQMTNEESYWRRKSIESFVLNILLSLILLYLTGINGAAVGQILAISYLMLSSVYYLKKNHGISSVFFIK</sequence>
<feature type="transmembrane region" description="Helical" evidence="6">
    <location>
        <begin position="12"/>
        <end position="34"/>
    </location>
</feature>
<dbReference type="AlphaFoldDB" id="A0A9X1HY69"/>
<protein>
    <submittedName>
        <fullName evidence="7">Polysaccharide biosynthesis C-terminal domain-containing protein</fullName>
    </submittedName>
</protein>
<feature type="transmembrane region" description="Helical" evidence="6">
    <location>
        <begin position="192"/>
        <end position="216"/>
    </location>
</feature>
<dbReference type="Proteomes" id="UP001139199">
    <property type="component" value="Unassembled WGS sequence"/>
</dbReference>
<evidence type="ECO:0000256" key="6">
    <source>
        <dbReference type="SAM" id="Phobius"/>
    </source>
</evidence>
<dbReference type="PANTHER" id="PTHR30250">
    <property type="entry name" value="PST FAMILY PREDICTED COLANIC ACID TRANSPORTER"/>
    <property type="match status" value="1"/>
</dbReference>
<evidence type="ECO:0000256" key="3">
    <source>
        <dbReference type="ARBA" id="ARBA00022692"/>
    </source>
</evidence>
<keyword evidence="3 6" id="KW-0812">Transmembrane</keyword>
<keyword evidence="2" id="KW-1003">Cell membrane</keyword>
<evidence type="ECO:0000256" key="5">
    <source>
        <dbReference type="ARBA" id="ARBA00023136"/>
    </source>
</evidence>
<evidence type="ECO:0000256" key="1">
    <source>
        <dbReference type="ARBA" id="ARBA00004651"/>
    </source>
</evidence>
<evidence type="ECO:0000313" key="8">
    <source>
        <dbReference type="Proteomes" id="UP001139199"/>
    </source>
</evidence>
<name>A0A9X1HY69_9FLAO</name>
<comment type="subcellular location">
    <subcellularLocation>
        <location evidence="1">Cell membrane</location>
        <topology evidence="1">Multi-pass membrane protein</topology>
    </subcellularLocation>
</comment>
<feature type="transmembrane region" description="Helical" evidence="6">
    <location>
        <begin position="83"/>
        <end position="104"/>
    </location>
</feature>
<gene>
    <name evidence="7" type="ORF">LG649_05685</name>
</gene>
<evidence type="ECO:0000256" key="4">
    <source>
        <dbReference type="ARBA" id="ARBA00022989"/>
    </source>
</evidence>
<evidence type="ECO:0000313" key="7">
    <source>
        <dbReference type="EMBL" id="MCB4798323.1"/>
    </source>
</evidence>
<dbReference type="EMBL" id="JAJAPW010000002">
    <property type="protein sequence ID" value="MCB4798323.1"/>
    <property type="molecule type" value="Genomic_DNA"/>
</dbReference>
<feature type="transmembrane region" description="Helical" evidence="6">
    <location>
        <begin position="157"/>
        <end position="180"/>
    </location>
</feature>
<dbReference type="PANTHER" id="PTHR30250:SF11">
    <property type="entry name" value="O-ANTIGEN TRANSPORTER-RELATED"/>
    <property type="match status" value="1"/>
</dbReference>
<feature type="transmembrane region" description="Helical" evidence="6">
    <location>
        <begin position="40"/>
        <end position="62"/>
    </location>
</feature>
<keyword evidence="8" id="KW-1185">Reference proteome</keyword>
<proteinExistence type="predicted"/>
<keyword evidence="4 6" id="KW-1133">Transmembrane helix</keyword>
<dbReference type="InterPro" id="IPR050833">
    <property type="entry name" value="Poly_Biosynth_Transport"/>
</dbReference>
<accession>A0A9X1HY69</accession>
<dbReference type="GO" id="GO:0005886">
    <property type="term" value="C:plasma membrane"/>
    <property type="evidence" value="ECO:0007669"/>
    <property type="project" value="UniProtKB-SubCell"/>
</dbReference>